<comment type="caution">
    <text evidence="1">The sequence shown here is derived from an EMBL/GenBank/DDBJ whole genome shotgun (WGS) entry which is preliminary data.</text>
</comment>
<reference evidence="1" key="1">
    <citation type="submission" date="2021-06" db="EMBL/GenBank/DDBJ databases">
        <authorList>
            <person name="Kallberg Y."/>
            <person name="Tangrot J."/>
            <person name="Rosling A."/>
        </authorList>
    </citation>
    <scope>NUCLEOTIDE SEQUENCE</scope>
    <source>
        <strain evidence="1">AZ414A</strain>
    </source>
</reference>
<name>A0A9N8Z556_9GLOM</name>
<keyword evidence="2" id="KW-1185">Reference proteome</keyword>
<dbReference type="SUPFAM" id="SSF52047">
    <property type="entry name" value="RNI-like"/>
    <property type="match status" value="1"/>
</dbReference>
<dbReference type="InterPro" id="IPR032675">
    <property type="entry name" value="LRR_dom_sf"/>
</dbReference>
<gene>
    <name evidence="1" type="ORF">DEBURN_LOCUS3273</name>
</gene>
<dbReference type="AlphaFoldDB" id="A0A9N8Z556"/>
<dbReference type="OrthoDB" id="2341496at2759"/>
<proteinExistence type="predicted"/>
<evidence type="ECO:0000313" key="1">
    <source>
        <dbReference type="EMBL" id="CAG8473462.1"/>
    </source>
</evidence>
<dbReference type="Proteomes" id="UP000789706">
    <property type="component" value="Unassembled WGS sequence"/>
</dbReference>
<protein>
    <submittedName>
        <fullName evidence="1">2050_t:CDS:1</fullName>
    </submittedName>
</protein>
<organism evidence="1 2">
    <name type="scientific">Diversispora eburnea</name>
    <dbReference type="NCBI Taxonomy" id="1213867"/>
    <lineage>
        <taxon>Eukaryota</taxon>
        <taxon>Fungi</taxon>
        <taxon>Fungi incertae sedis</taxon>
        <taxon>Mucoromycota</taxon>
        <taxon>Glomeromycotina</taxon>
        <taxon>Glomeromycetes</taxon>
        <taxon>Diversisporales</taxon>
        <taxon>Diversisporaceae</taxon>
        <taxon>Diversispora</taxon>
    </lineage>
</organism>
<dbReference type="Gene3D" id="3.80.10.10">
    <property type="entry name" value="Ribonuclease Inhibitor"/>
    <property type="match status" value="1"/>
</dbReference>
<evidence type="ECO:0000313" key="2">
    <source>
        <dbReference type="Proteomes" id="UP000789706"/>
    </source>
</evidence>
<accession>A0A9N8Z556</accession>
<sequence length="534" mass="62023">MAPYLPPECLHNIFINAQDDKKTLYSSLFVSRDWCASVVPILWKKPFNLAALTSRSSSDDLYGGYVIRTYISCLQESDKELLRFQYDDLLPSFDYPSFIRELDFEELYYEISKWISTNFITKNIDKKISNISDNFDQRKFTLNKIILKLIFEKCPAFDYLYLDVGRLSNNFINILIELCEQFKPICLQRLSFLDYRGVANPYNTTKPENDILNSLSKICKEITCMKIRSFSAPTSDSIISLIQGQRNLQKIYLWECNLYDMSEVMNAFASQAKNLKEVNIFHCSFEYCEPLHGLAKCQNLIKLSIRQCDHVTSALLHPIALVIYPHIKQLELYDFNPSLTFMNDEDIPTEQVQAIIMNCTKSIRHLITNLNHDQYFGIIETIATNCIYLTTLELNLQREEQIPKFSPILKSCKKLKKLTIHPLGFVSNFIRVSENSIQLFVPNLSTEIIYLDIKSWILSVKSLDILLNHLGPNLKFISWGFADISPSVISKEIWFSGIISNYITKHSKNIKRFGAFDFYSHDGFNDGRVFLNFW</sequence>
<dbReference type="EMBL" id="CAJVPK010000203">
    <property type="protein sequence ID" value="CAG8473462.1"/>
    <property type="molecule type" value="Genomic_DNA"/>
</dbReference>